<name>A0A9W5TDW5_BABOV</name>
<keyword evidence="3" id="KW-1185">Reference proteome</keyword>
<dbReference type="OrthoDB" id="366353at2759"/>
<reference evidence="2" key="1">
    <citation type="submission" date="2019-12" db="EMBL/GenBank/DDBJ databases">
        <title>Genome sequence of Babesia ovis.</title>
        <authorList>
            <person name="Yamagishi J."/>
            <person name="Sevinc F."/>
            <person name="Xuan X."/>
        </authorList>
    </citation>
    <scope>NUCLEOTIDE SEQUENCE</scope>
    <source>
        <strain evidence="2">Selcuk</strain>
    </source>
</reference>
<feature type="coiled-coil region" evidence="1">
    <location>
        <begin position="321"/>
        <end position="362"/>
    </location>
</feature>
<evidence type="ECO:0000313" key="2">
    <source>
        <dbReference type="EMBL" id="GFE55038.1"/>
    </source>
</evidence>
<gene>
    <name evidence="2" type="ORF">BaOVIS_024420</name>
</gene>
<protein>
    <submittedName>
        <fullName evidence="2">Proteophosphoglycan PPG1, putative</fullName>
    </submittedName>
</protein>
<dbReference type="AlphaFoldDB" id="A0A9W5TDW5"/>
<comment type="caution">
    <text evidence="2">The sequence shown here is derived from an EMBL/GenBank/DDBJ whole genome shotgun (WGS) entry which is preliminary data.</text>
</comment>
<keyword evidence="1" id="KW-0175">Coiled coil</keyword>
<feature type="coiled-coil region" evidence="1">
    <location>
        <begin position="218"/>
        <end position="280"/>
    </location>
</feature>
<evidence type="ECO:0000313" key="3">
    <source>
        <dbReference type="Proteomes" id="UP001057455"/>
    </source>
</evidence>
<dbReference type="Proteomes" id="UP001057455">
    <property type="component" value="Unassembled WGS sequence"/>
</dbReference>
<organism evidence="2 3">
    <name type="scientific">Babesia ovis</name>
    <dbReference type="NCBI Taxonomy" id="5869"/>
    <lineage>
        <taxon>Eukaryota</taxon>
        <taxon>Sar</taxon>
        <taxon>Alveolata</taxon>
        <taxon>Apicomplexa</taxon>
        <taxon>Aconoidasida</taxon>
        <taxon>Piroplasmida</taxon>
        <taxon>Babesiidae</taxon>
        <taxon>Babesia</taxon>
    </lineage>
</organism>
<evidence type="ECO:0000256" key="1">
    <source>
        <dbReference type="SAM" id="Coils"/>
    </source>
</evidence>
<sequence>MACNNEDCCKTAVKNVMRCAIHGPRSKGGNPAAKSVGVLKSTENVVTTSSSIFDDPIDDESELSQNAGSIQASVETGSIKPKYPEPLDQMEVVTDEVFVNDGSETSTSSSFEKGFDKRSNEWLAAWSLNGLKASAEAMTISQEFSLSTKNVNAIKVLDYKLERSERIINVLKMQLAERDEIIAKMVKHVDMLEEWKSELDRGQNMLAIEQHHELGATINVIQEKYESKQEECLNLKNRLQEMEQNHMLKDDEMKALMIKYNELKNKEAQLEMQLEAATADRLSFSTSVQKLKQSFEEQHLDAKVAMDKEYQKQIVYLLGQIDEYKKQVVEKDAEIEQRNSQLRKAENEIAKLVEMLDKLRSNLRDKDAYNRSMREAMLDLEEQLFKDGQNASARISAALAVLEGTRSDNVELKSKNRALQKELDQCRMQLSTISAKSQQSGEEK</sequence>
<proteinExistence type="predicted"/>
<accession>A0A9W5TDW5</accession>
<feature type="coiled-coil region" evidence="1">
    <location>
        <begin position="402"/>
        <end position="436"/>
    </location>
</feature>
<dbReference type="EMBL" id="BLIY01000017">
    <property type="protein sequence ID" value="GFE55038.1"/>
    <property type="molecule type" value="Genomic_DNA"/>
</dbReference>